<sequence>MHKQWSLSRVGLIGVVLAALACPAMAAMQAKPLEWTIGKDTYSGVLVYDDAGDARRPGLVMVPNWRGVNASAVEKAKQVAGDDYVVLVADVYGKGIRPKNDTEAGAQAKKLRDDRPTLQARALKAVEVLKAQTGKTPLDAGRIGAVGFCFGGTTVLELVRAGAQLAGVVSLHGGIATPSPASAGSAKTPVLVLNGADDKSVTKADIAAFETEMNAAGADWQFVNFSGAVHCFAEADANSPPGCLYSPRAAKRAYRMLGDFFDERFGR</sequence>
<reference evidence="4 5" key="1">
    <citation type="submission" date="2016-05" db="EMBL/GenBank/DDBJ databases">
        <title>Pathogenic, phenotypic and molecular characterisation of Xanthomonas nasturtii sp. nov. and Xanthomonas floridensis sp. nov., new species of Xanthomonas associated with watercress production in Florida.</title>
        <authorList>
            <person name="Vicente J.G."/>
            <person name="Rothwell S."/>
            <person name="Holub E.B."/>
            <person name="Studholme D.J."/>
        </authorList>
    </citation>
    <scope>NUCLEOTIDE SEQUENCE [LARGE SCALE GENOMIC DNA]</scope>
    <source>
        <strain evidence="4 5">WHRI 8848</strain>
    </source>
</reference>
<dbReference type="Proteomes" id="UP000077659">
    <property type="component" value="Unassembled WGS sequence"/>
</dbReference>
<dbReference type="InterPro" id="IPR050261">
    <property type="entry name" value="FrsA_esterase"/>
</dbReference>
<dbReference type="EC" id="3.1.-.-" evidence="3"/>
<dbReference type="STRING" id="1843580.A7D17_00270"/>
<dbReference type="EMBL" id="LXNG01000001">
    <property type="protein sequence ID" value="OAG69293.1"/>
    <property type="molecule type" value="Genomic_DNA"/>
</dbReference>
<reference evidence="3 6" key="2">
    <citation type="submission" date="2023-12" db="EMBL/GenBank/DDBJ databases">
        <title>Genome sequencing of Xanthomonas floridensis.</title>
        <authorList>
            <person name="Greer S."/>
            <person name="Harrison J."/>
            <person name="Grant M."/>
            <person name="Vicente J."/>
            <person name="Studholme D."/>
        </authorList>
    </citation>
    <scope>NUCLEOTIDE SEQUENCE [LARGE SCALE GENOMIC DNA]</scope>
    <source>
        <strain evidence="3 6">WHRI 8848</strain>
    </source>
</reference>
<dbReference type="Proteomes" id="UP001303614">
    <property type="component" value="Unassembled WGS sequence"/>
</dbReference>
<comment type="caution">
    <text evidence="4">The sequence shown here is derived from an EMBL/GenBank/DDBJ whole genome shotgun (WGS) entry which is preliminary data.</text>
</comment>
<feature type="signal peptide" evidence="1">
    <location>
        <begin position="1"/>
        <end position="26"/>
    </location>
</feature>
<evidence type="ECO:0000313" key="5">
    <source>
        <dbReference type="Proteomes" id="UP000077659"/>
    </source>
</evidence>
<dbReference type="InterPro" id="IPR029058">
    <property type="entry name" value="AB_hydrolase_fold"/>
</dbReference>
<dbReference type="Gene3D" id="3.40.50.1820">
    <property type="entry name" value="alpha/beta hydrolase"/>
    <property type="match status" value="1"/>
</dbReference>
<protein>
    <submittedName>
        <fullName evidence="3 4">Dienelactone hydrolase</fullName>
        <ecNumber evidence="3">3.1.-.-</ecNumber>
    </submittedName>
</protein>
<dbReference type="GO" id="GO:0016787">
    <property type="term" value="F:hydrolase activity"/>
    <property type="evidence" value="ECO:0007669"/>
    <property type="project" value="UniProtKB-KW"/>
</dbReference>
<evidence type="ECO:0000256" key="1">
    <source>
        <dbReference type="SAM" id="SignalP"/>
    </source>
</evidence>
<keyword evidence="1" id="KW-0732">Signal</keyword>
<evidence type="ECO:0000313" key="4">
    <source>
        <dbReference type="EMBL" id="OAG69293.1"/>
    </source>
</evidence>
<dbReference type="InterPro" id="IPR002925">
    <property type="entry name" value="Dienelactn_hydro"/>
</dbReference>
<feature type="domain" description="Dienelactone hydrolase" evidence="2">
    <location>
        <begin position="53"/>
        <end position="263"/>
    </location>
</feature>
<evidence type="ECO:0000313" key="6">
    <source>
        <dbReference type="Proteomes" id="UP001303614"/>
    </source>
</evidence>
<keyword evidence="6" id="KW-1185">Reference proteome</keyword>
<dbReference type="SUPFAM" id="SSF53474">
    <property type="entry name" value="alpha/beta-Hydrolases"/>
    <property type="match status" value="1"/>
</dbReference>
<dbReference type="PANTHER" id="PTHR22946">
    <property type="entry name" value="DIENELACTONE HYDROLASE DOMAIN-CONTAINING PROTEIN-RELATED"/>
    <property type="match status" value="1"/>
</dbReference>
<dbReference type="Pfam" id="PF01738">
    <property type="entry name" value="DLH"/>
    <property type="match status" value="1"/>
</dbReference>
<dbReference type="AlphaFoldDB" id="A0A1A9MFH9"/>
<dbReference type="PANTHER" id="PTHR22946:SF4">
    <property type="entry name" value="ESTERASE FRSA"/>
    <property type="match status" value="1"/>
</dbReference>
<evidence type="ECO:0000259" key="2">
    <source>
        <dbReference type="Pfam" id="PF01738"/>
    </source>
</evidence>
<accession>A0A1A9MFH9</accession>
<dbReference type="PROSITE" id="PS51257">
    <property type="entry name" value="PROKAR_LIPOPROTEIN"/>
    <property type="match status" value="1"/>
</dbReference>
<organism evidence="4 5">
    <name type="scientific">Xanthomonas floridensis</name>
    <dbReference type="NCBI Taxonomy" id="1843580"/>
    <lineage>
        <taxon>Bacteria</taxon>
        <taxon>Pseudomonadati</taxon>
        <taxon>Pseudomonadota</taxon>
        <taxon>Gammaproteobacteria</taxon>
        <taxon>Lysobacterales</taxon>
        <taxon>Lysobacteraceae</taxon>
        <taxon>Xanthomonas</taxon>
    </lineage>
</organism>
<name>A0A1A9MFH9_9XANT</name>
<feature type="chain" id="PRO_5008393114" evidence="1">
    <location>
        <begin position="27"/>
        <end position="267"/>
    </location>
</feature>
<dbReference type="EMBL" id="JAYFSO010000006">
    <property type="protein sequence ID" value="MEA5123604.1"/>
    <property type="molecule type" value="Genomic_DNA"/>
</dbReference>
<keyword evidence="4" id="KW-0378">Hydrolase</keyword>
<gene>
    <name evidence="4" type="ORF">A7D17_00270</name>
    <name evidence="3" type="ORF">VB146_06950</name>
</gene>
<proteinExistence type="predicted"/>
<evidence type="ECO:0000313" key="3">
    <source>
        <dbReference type="EMBL" id="MEA5123604.1"/>
    </source>
</evidence>
<dbReference type="RefSeq" id="WP_064507254.1">
    <property type="nucleotide sequence ID" value="NZ_JAYFSN010000001.1"/>
</dbReference>
<dbReference type="OrthoDB" id="9787933at2"/>